<dbReference type="EMBL" id="MK545225">
    <property type="protein sequence ID" value="QFF91272.1"/>
    <property type="molecule type" value="mRNA"/>
</dbReference>
<dbReference type="Gene3D" id="2.60.200.40">
    <property type="match status" value="1"/>
</dbReference>
<dbReference type="InterPro" id="IPR016064">
    <property type="entry name" value="NAD/diacylglycerol_kinase_sf"/>
</dbReference>
<dbReference type="InterPro" id="IPR045363">
    <property type="entry name" value="CERK_C"/>
</dbReference>
<reference evidence="2" key="1">
    <citation type="submission" date="2019-02" db="EMBL/GenBank/DDBJ databases">
        <authorList>
            <person name="Vechtova P."/>
            <person name="Dzyuba B."/>
            <person name="Dzyuba V."/>
            <person name="Silveira A.N."/>
            <person name="Silveira R.V."/>
            <person name="Fussy Z."/>
            <person name="Grubhoffer L."/>
            <person name="Rodina M."/>
            <person name="Sterba J."/>
        </authorList>
    </citation>
    <scope>NUCLEOTIDE SEQUENCE</scope>
</reference>
<dbReference type="PANTHER" id="PTHR12358">
    <property type="entry name" value="SPHINGOSINE KINASE"/>
    <property type="match status" value="1"/>
</dbReference>
<proteinExistence type="evidence at transcript level"/>
<name>A0A5J6SDJ3_POTMO</name>
<dbReference type="PANTHER" id="PTHR12358:SF111">
    <property type="entry name" value="CERAMIDE KINASE, ISOFORM A"/>
    <property type="match status" value="1"/>
</dbReference>
<dbReference type="SUPFAM" id="SSF111331">
    <property type="entry name" value="NAD kinase/diacylglycerol kinase-like"/>
    <property type="match status" value="1"/>
</dbReference>
<keyword evidence="2" id="KW-0418">Kinase</keyword>
<feature type="domain" description="Ceramide kinase C-terminal" evidence="1">
    <location>
        <begin position="34"/>
        <end position="191"/>
    </location>
</feature>
<keyword evidence="2" id="KW-0808">Transferase</keyword>
<gene>
    <name evidence="2" type="primary">CERK</name>
</gene>
<dbReference type="GO" id="GO:0001729">
    <property type="term" value="F:ceramide kinase activity"/>
    <property type="evidence" value="ECO:0007669"/>
    <property type="project" value="TreeGrafter"/>
</dbReference>
<evidence type="ECO:0000259" key="1">
    <source>
        <dbReference type="Pfam" id="PF19280"/>
    </source>
</evidence>
<dbReference type="GO" id="GO:0016020">
    <property type="term" value="C:membrane"/>
    <property type="evidence" value="ECO:0007669"/>
    <property type="project" value="GOC"/>
</dbReference>
<evidence type="ECO:0000313" key="2">
    <source>
        <dbReference type="EMBL" id="QFF91272.1"/>
    </source>
</evidence>
<dbReference type="AlphaFoldDB" id="A0A5J6SDJ3"/>
<dbReference type="InterPro" id="IPR050187">
    <property type="entry name" value="Lipid_Phosphate_FormReg"/>
</dbReference>
<dbReference type="GO" id="GO:0006672">
    <property type="term" value="P:ceramide metabolic process"/>
    <property type="evidence" value="ECO:0007669"/>
    <property type="project" value="TreeGrafter"/>
</dbReference>
<organism evidence="2">
    <name type="scientific">Potamotrygon motoro</name>
    <name type="common">Ocellate river stingray</name>
    <name type="synonym">Taeniura motoro</name>
    <dbReference type="NCBI Taxonomy" id="86373"/>
    <lineage>
        <taxon>Eukaryota</taxon>
        <taxon>Metazoa</taxon>
        <taxon>Chordata</taxon>
        <taxon>Craniata</taxon>
        <taxon>Vertebrata</taxon>
        <taxon>Chondrichthyes</taxon>
        <taxon>Elasmobranchii</taxon>
        <taxon>Batoidea</taxon>
        <taxon>Myliobatiformes</taxon>
        <taxon>Potamotrygonidae</taxon>
        <taxon>Potamotrygon</taxon>
    </lineage>
</organism>
<dbReference type="Pfam" id="PF19280">
    <property type="entry name" value="CERK_C"/>
    <property type="match status" value="1"/>
</dbReference>
<accession>A0A5J6SDJ3</accession>
<sequence length="199" mass="22785">MVSFYKIKWPDATMTLQTVICNLVFYVKTCFFLDNHQQWKVIKGKFLAINSVTISCACPKSPKGLSPGAHLADGTMDLIVVRKCSRLSFLRYLIRHTTSNDQFDLPFVEVYRVKRFKFSPKYCDEEDSDIQEVSKNLFGHFCRDHPTCSCVQLTSCWNCDGEIIEHAAIEVRVHCQLLRLFARGIEMLSSEKGNSNSVV</sequence>
<protein>
    <submittedName>
        <fullName evidence="2">Ceramide kinase isoform 2</fullName>
    </submittedName>
</protein>